<dbReference type="InterPro" id="IPR044878">
    <property type="entry name" value="UbiA_sf"/>
</dbReference>
<sequence>MPTPQKPSRLRDWVMLAKPGIVITNMMTAVAGLWLAPINVSLPVTAAAIGGTGLLVAGSGAFNQIFERDTDAFMKRTAVRPLPSGRMSIAEAAIIGTVEILLGMWLLTAFVNPLAAFLGLLATLVYVCVYTPLKRRSSLAVPLGGVAGAMPPAIGWTAATGTPDIGALALFAVLFWWQMPHFLGIALYRAADYQNARLQVAPAPRGYQRTVFWARVISLLTLASVLALPLLIDGLGWPFMLITLLGTIGPMTYIVRPVDYKNVSLWGKRVFLSSLVSLPLFAVAAFVQRFLT</sequence>
<keyword evidence="5 8" id="KW-0350">Heme biosynthesis</keyword>
<dbReference type="PANTHER" id="PTHR43448:SF2">
    <property type="entry name" value="PROTOHEME IX FARNESYLTRANSFERASE, MITOCHONDRIAL"/>
    <property type="match status" value="1"/>
</dbReference>
<dbReference type="InterPro" id="IPR030470">
    <property type="entry name" value="UbiA_prenylTrfase_CS"/>
</dbReference>
<comment type="function">
    <text evidence="8">Converts heme B (protoheme IX) to heme O by substitution of the vinyl group on carbon 2 of heme B porphyrin ring with a hydroxyethyl farnesyl side group.</text>
</comment>
<evidence type="ECO:0000256" key="7">
    <source>
        <dbReference type="ARBA" id="ARBA00047690"/>
    </source>
</evidence>
<evidence type="ECO:0000256" key="3">
    <source>
        <dbReference type="ARBA" id="ARBA00022692"/>
    </source>
</evidence>
<proteinExistence type="inferred from homology"/>
<dbReference type="UniPathway" id="UPA00834">
    <property type="reaction ID" value="UER00712"/>
</dbReference>
<keyword evidence="10" id="KW-1185">Reference proteome</keyword>
<feature type="transmembrane region" description="Helical" evidence="8">
    <location>
        <begin position="140"/>
        <end position="159"/>
    </location>
</feature>
<feature type="transmembrane region" description="Helical" evidence="8">
    <location>
        <begin position="238"/>
        <end position="258"/>
    </location>
</feature>
<evidence type="ECO:0000256" key="6">
    <source>
        <dbReference type="ARBA" id="ARBA00023136"/>
    </source>
</evidence>
<dbReference type="PANTHER" id="PTHR43448">
    <property type="entry name" value="PROTOHEME IX FARNESYLTRANSFERASE, MITOCHONDRIAL"/>
    <property type="match status" value="1"/>
</dbReference>
<comment type="subcellular location">
    <subcellularLocation>
        <location evidence="8">Cell membrane</location>
        <topology evidence="8">Multi-pass membrane protein</topology>
    </subcellularLocation>
    <subcellularLocation>
        <location evidence="1">Membrane</location>
        <topology evidence="1">Multi-pass membrane protein</topology>
    </subcellularLocation>
</comment>
<feature type="transmembrane region" description="Helical" evidence="8">
    <location>
        <begin position="21"/>
        <end position="40"/>
    </location>
</feature>
<dbReference type="RefSeq" id="WP_111331591.1">
    <property type="nucleotide sequence ID" value="NZ_CP030032.1"/>
</dbReference>
<dbReference type="KEGG" id="bsed:DN745_01750"/>
<reference evidence="9 10" key="1">
    <citation type="submission" date="2018-06" db="EMBL/GenBank/DDBJ databases">
        <title>Lujinxingia sediminis gen. nov. sp. nov., a new facultative anaerobic member of the class Deltaproteobacteria, and proposal of Lujinxingaceae fam. nov.</title>
        <authorList>
            <person name="Guo L.-Y."/>
            <person name="Li C.-M."/>
            <person name="Wang S."/>
            <person name="Du Z.-J."/>
        </authorList>
    </citation>
    <scope>NUCLEOTIDE SEQUENCE [LARGE SCALE GENOMIC DNA]</scope>
    <source>
        <strain evidence="9 10">FA350</strain>
    </source>
</reference>
<dbReference type="GO" id="GO:0048034">
    <property type="term" value="P:heme O biosynthetic process"/>
    <property type="evidence" value="ECO:0007669"/>
    <property type="project" value="UniProtKB-UniRule"/>
</dbReference>
<dbReference type="InterPro" id="IPR006369">
    <property type="entry name" value="Protohaem_IX_farnesylTrfase"/>
</dbReference>
<dbReference type="AlphaFoldDB" id="A0A2Z4FHA9"/>
<organism evidence="9 10">
    <name type="scientific">Bradymonas sediminis</name>
    <dbReference type="NCBI Taxonomy" id="1548548"/>
    <lineage>
        <taxon>Bacteria</taxon>
        <taxon>Deltaproteobacteria</taxon>
        <taxon>Bradymonadales</taxon>
        <taxon>Bradymonadaceae</taxon>
        <taxon>Bradymonas</taxon>
    </lineage>
</organism>
<evidence type="ECO:0000313" key="9">
    <source>
        <dbReference type="EMBL" id="AWV88125.1"/>
    </source>
</evidence>
<evidence type="ECO:0000313" key="10">
    <source>
        <dbReference type="Proteomes" id="UP000249799"/>
    </source>
</evidence>
<dbReference type="CDD" id="cd13957">
    <property type="entry name" value="PT_UbiA_Cox10"/>
    <property type="match status" value="1"/>
</dbReference>
<dbReference type="Proteomes" id="UP000249799">
    <property type="component" value="Chromosome"/>
</dbReference>
<dbReference type="EC" id="2.5.1.141" evidence="8"/>
<evidence type="ECO:0000256" key="1">
    <source>
        <dbReference type="ARBA" id="ARBA00004141"/>
    </source>
</evidence>
<dbReference type="EMBL" id="CP030032">
    <property type="protein sequence ID" value="AWV88125.1"/>
    <property type="molecule type" value="Genomic_DNA"/>
</dbReference>
<dbReference type="InterPro" id="IPR000537">
    <property type="entry name" value="UbiA_prenyltransferase"/>
</dbReference>
<name>A0A2Z4FHA9_9DELT</name>
<evidence type="ECO:0000256" key="4">
    <source>
        <dbReference type="ARBA" id="ARBA00022989"/>
    </source>
</evidence>
<feature type="transmembrane region" description="Helical" evidence="8">
    <location>
        <begin position="46"/>
        <end position="66"/>
    </location>
</feature>
<feature type="transmembrane region" description="Helical" evidence="8">
    <location>
        <begin position="165"/>
        <end position="191"/>
    </location>
</feature>
<keyword evidence="3 8" id="KW-0812">Transmembrane</keyword>
<feature type="transmembrane region" description="Helical" evidence="8">
    <location>
        <begin position="212"/>
        <end position="232"/>
    </location>
</feature>
<dbReference type="NCBIfam" id="TIGR01473">
    <property type="entry name" value="cyoE_ctaB"/>
    <property type="match status" value="1"/>
</dbReference>
<keyword evidence="2 8" id="KW-0808">Transferase</keyword>
<evidence type="ECO:0000256" key="5">
    <source>
        <dbReference type="ARBA" id="ARBA00023133"/>
    </source>
</evidence>
<dbReference type="Gene3D" id="1.10.357.140">
    <property type="entry name" value="UbiA prenyltransferase"/>
    <property type="match status" value="1"/>
</dbReference>
<dbReference type="GO" id="GO:0005886">
    <property type="term" value="C:plasma membrane"/>
    <property type="evidence" value="ECO:0007669"/>
    <property type="project" value="UniProtKB-SubCell"/>
</dbReference>
<protein>
    <recommendedName>
        <fullName evidence="8">Protoheme IX farnesyltransferase</fullName>
        <ecNumber evidence="8">2.5.1.141</ecNumber>
    </recommendedName>
    <alternativeName>
        <fullName evidence="8">Heme B farnesyltransferase</fullName>
    </alternativeName>
    <alternativeName>
        <fullName evidence="8">Heme O synthase</fullName>
    </alternativeName>
</protein>
<dbReference type="OrthoDB" id="9814417at2"/>
<keyword evidence="4 8" id="KW-1133">Transmembrane helix</keyword>
<keyword evidence="6 8" id="KW-0472">Membrane</keyword>
<evidence type="ECO:0000256" key="2">
    <source>
        <dbReference type="ARBA" id="ARBA00022679"/>
    </source>
</evidence>
<comment type="miscellaneous">
    <text evidence="8">Carbon 2 of the heme B porphyrin ring is defined according to the Fischer nomenclature.</text>
</comment>
<feature type="transmembrane region" description="Helical" evidence="8">
    <location>
        <begin position="270"/>
        <end position="291"/>
    </location>
</feature>
<comment type="catalytic activity">
    <reaction evidence="7 8">
        <text>heme b + (2E,6E)-farnesyl diphosphate + H2O = Fe(II)-heme o + diphosphate</text>
        <dbReference type="Rhea" id="RHEA:28070"/>
        <dbReference type="ChEBI" id="CHEBI:15377"/>
        <dbReference type="ChEBI" id="CHEBI:33019"/>
        <dbReference type="ChEBI" id="CHEBI:60344"/>
        <dbReference type="ChEBI" id="CHEBI:60530"/>
        <dbReference type="ChEBI" id="CHEBI:175763"/>
        <dbReference type="EC" id="2.5.1.141"/>
    </reaction>
</comment>
<feature type="transmembrane region" description="Helical" evidence="8">
    <location>
        <begin position="114"/>
        <end position="133"/>
    </location>
</feature>
<dbReference type="HAMAP" id="MF_00154">
    <property type="entry name" value="CyoE_CtaB"/>
    <property type="match status" value="1"/>
</dbReference>
<dbReference type="PROSITE" id="PS00943">
    <property type="entry name" value="UBIA"/>
    <property type="match status" value="1"/>
</dbReference>
<evidence type="ECO:0000256" key="8">
    <source>
        <dbReference type="HAMAP-Rule" id="MF_00154"/>
    </source>
</evidence>
<comment type="pathway">
    <text evidence="8">Porphyrin-containing compound metabolism; heme O biosynthesis; heme O from protoheme: step 1/1.</text>
</comment>
<dbReference type="GO" id="GO:0008495">
    <property type="term" value="F:protoheme IX farnesyltransferase activity"/>
    <property type="evidence" value="ECO:0007669"/>
    <property type="project" value="UniProtKB-UniRule"/>
</dbReference>
<accession>A0A2Z4FHA9</accession>
<dbReference type="Pfam" id="PF01040">
    <property type="entry name" value="UbiA"/>
    <property type="match status" value="1"/>
</dbReference>
<feature type="transmembrane region" description="Helical" evidence="8">
    <location>
        <begin position="87"/>
        <end position="108"/>
    </location>
</feature>
<comment type="similarity">
    <text evidence="8">Belongs to the UbiA prenyltransferase family. Protoheme IX farnesyltransferase subfamily.</text>
</comment>
<keyword evidence="8" id="KW-1003">Cell membrane</keyword>
<gene>
    <name evidence="9" type="primary">cyoE</name>
    <name evidence="8" type="synonym">ctaB</name>
    <name evidence="9" type="ORF">DN745_01750</name>
</gene>